<organism evidence="1 2">
    <name type="scientific">Aneurinibacillus migulanus</name>
    <name type="common">Bacillus migulanus</name>
    <dbReference type="NCBI Taxonomy" id="47500"/>
    <lineage>
        <taxon>Bacteria</taxon>
        <taxon>Bacillati</taxon>
        <taxon>Bacillota</taxon>
        <taxon>Bacilli</taxon>
        <taxon>Bacillales</taxon>
        <taxon>Paenibacillaceae</taxon>
        <taxon>Aneurinibacillus group</taxon>
        <taxon>Aneurinibacillus</taxon>
    </lineage>
</organism>
<protein>
    <submittedName>
        <fullName evidence="1">Uncharacterized protein</fullName>
    </submittedName>
</protein>
<dbReference type="STRING" id="47500.AF333_18630"/>
<gene>
    <name evidence="1" type="ORF">AF333_18630</name>
</gene>
<proteinExistence type="predicted"/>
<comment type="caution">
    <text evidence="1">The sequence shown here is derived from an EMBL/GenBank/DDBJ whole genome shotgun (WGS) entry which is preliminary data.</text>
</comment>
<evidence type="ECO:0000313" key="1">
    <source>
        <dbReference type="EMBL" id="KON97177.1"/>
    </source>
</evidence>
<dbReference type="EMBL" id="LGUG01000004">
    <property type="protein sequence ID" value="KON97177.1"/>
    <property type="molecule type" value="Genomic_DNA"/>
</dbReference>
<dbReference type="Proteomes" id="UP000037269">
    <property type="component" value="Unassembled WGS sequence"/>
</dbReference>
<accession>A0A0D1XRP9</accession>
<name>A0A0D1XRP9_ANEMI</name>
<dbReference type="InterPro" id="IPR029058">
    <property type="entry name" value="AB_hydrolase_fold"/>
</dbReference>
<dbReference type="AlphaFoldDB" id="A0A0D1XRP9"/>
<sequence>MSVPLLYCTRCSQNRVNEKTKTLSERLSTLESQGLRVVFKEFEGENHVSVLPILISHAVRFALIPKA</sequence>
<reference evidence="1 2" key="1">
    <citation type="submission" date="2015-07" db="EMBL/GenBank/DDBJ databases">
        <title>Fjat-14205 dsm 2895.</title>
        <authorList>
            <person name="Liu B."/>
            <person name="Wang J."/>
            <person name="Zhu Y."/>
            <person name="Liu G."/>
            <person name="Chen Q."/>
            <person name="Chen Z."/>
            <person name="Lan J."/>
            <person name="Che J."/>
            <person name="Ge C."/>
            <person name="Shi H."/>
            <person name="Pan Z."/>
            <person name="Liu X."/>
        </authorList>
    </citation>
    <scope>NUCLEOTIDE SEQUENCE [LARGE SCALE GENOMIC DNA]</scope>
    <source>
        <strain evidence="1 2">DSM 2895</strain>
    </source>
</reference>
<dbReference type="Gene3D" id="3.40.50.1820">
    <property type="entry name" value="alpha/beta hydrolase"/>
    <property type="match status" value="1"/>
</dbReference>
<dbReference type="PATRIC" id="fig|47500.8.peg.5145"/>
<keyword evidence="2" id="KW-1185">Reference proteome</keyword>
<evidence type="ECO:0000313" key="2">
    <source>
        <dbReference type="Proteomes" id="UP000037269"/>
    </source>
</evidence>